<keyword evidence="8 9" id="KW-0131">Cell cycle</keyword>
<evidence type="ECO:0000313" key="12">
    <source>
        <dbReference type="EMBL" id="TQN08231.1"/>
    </source>
</evidence>
<evidence type="ECO:0000256" key="8">
    <source>
        <dbReference type="ARBA" id="ARBA00023306"/>
    </source>
</evidence>
<dbReference type="InterPro" id="IPR011010">
    <property type="entry name" value="DNA_brk_join_enz"/>
</dbReference>
<comment type="caution">
    <text evidence="12">The sequence shown here is derived from an EMBL/GenBank/DDBJ whole genome shotgun (WGS) entry which is preliminary data.</text>
</comment>
<dbReference type="InterPro" id="IPR044068">
    <property type="entry name" value="CB"/>
</dbReference>
<comment type="subcellular location">
    <subcellularLocation>
        <location evidence="1 9">Cytoplasm</location>
    </subcellularLocation>
</comment>
<reference evidence="12 13" key="1">
    <citation type="submission" date="2019-06" db="EMBL/GenBank/DDBJ databases">
        <title>Genomic Encyclopedia of Archaeal and Bacterial Type Strains, Phase II (KMG-II): from individual species to whole genera.</title>
        <authorList>
            <person name="Goeker M."/>
        </authorList>
    </citation>
    <scope>NUCLEOTIDE SEQUENCE [LARGE SCALE GENOMIC DNA]</scope>
    <source>
        <strain evidence="12 13">DSM 7270</strain>
    </source>
</reference>
<comment type="similarity">
    <text evidence="9">Belongs to the 'phage' integrase family. XerC subfamily.</text>
</comment>
<dbReference type="InterPro" id="IPR010998">
    <property type="entry name" value="Integrase_recombinase_N"/>
</dbReference>
<dbReference type="SUPFAM" id="SSF56349">
    <property type="entry name" value="DNA breaking-rejoining enzymes"/>
    <property type="match status" value="1"/>
</dbReference>
<accession>A0A543LM40</accession>
<evidence type="ECO:0000259" key="10">
    <source>
        <dbReference type="PROSITE" id="PS51898"/>
    </source>
</evidence>
<dbReference type="PROSITE" id="PS51900">
    <property type="entry name" value="CB"/>
    <property type="match status" value="1"/>
</dbReference>
<evidence type="ECO:0000256" key="7">
    <source>
        <dbReference type="ARBA" id="ARBA00023172"/>
    </source>
</evidence>
<keyword evidence="3 9" id="KW-0132">Cell division</keyword>
<evidence type="ECO:0000256" key="6">
    <source>
        <dbReference type="ARBA" id="ARBA00023125"/>
    </source>
</evidence>
<feature type="domain" description="Core-binding (CB)" evidence="11">
    <location>
        <begin position="9"/>
        <end position="94"/>
    </location>
</feature>
<gene>
    <name evidence="9" type="primary">xerC</name>
    <name evidence="12" type="ORF">BDD18_1390</name>
</gene>
<feature type="active site" evidence="9">
    <location>
        <position position="192"/>
    </location>
</feature>
<evidence type="ECO:0000256" key="2">
    <source>
        <dbReference type="ARBA" id="ARBA00022490"/>
    </source>
</evidence>
<dbReference type="Gene3D" id="1.10.150.130">
    <property type="match status" value="1"/>
</dbReference>
<comment type="subunit">
    <text evidence="9">Forms a cyclic heterotetrameric complex composed of two molecules of XerC and two molecules of XerD.</text>
</comment>
<dbReference type="EMBL" id="VFPV01000001">
    <property type="protein sequence ID" value="TQN08231.1"/>
    <property type="molecule type" value="Genomic_DNA"/>
</dbReference>
<dbReference type="GO" id="GO:0005737">
    <property type="term" value="C:cytoplasm"/>
    <property type="evidence" value="ECO:0007669"/>
    <property type="project" value="UniProtKB-SubCell"/>
</dbReference>
<dbReference type="Proteomes" id="UP000316993">
    <property type="component" value="Unassembled WGS sequence"/>
</dbReference>
<dbReference type="GO" id="GO:0051301">
    <property type="term" value="P:cell division"/>
    <property type="evidence" value="ECO:0007669"/>
    <property type="project" value="UniProtKB-KW"/>
</dbReference>
<feature type="active site" evidence="9">
    <location>
        <position position="291"/>
    </location>
</feature>
<feature type="active site" evidence="9">
    <location>
        <position position="268"/>
    </location>
</feature>
<dbReference type="GO" id="GO:0003677">
    <property type="term" value="F:DNA binding"/>
    <property type="evidence" value="ECO:0007669"/>
    <property type="project" value="UniProtKB-UniRule"/>
</dbReference>
<dbReference type="PANTHER" id="PTHR30349:SF81">
    <property type="entry name" value="TYROSINE RECOMBINASE XERC"/>
    <property type="match status" value="1"/>
</dbReference>
<dbReference type="PROSITE" id="PS51898">
    <property type="entry name" value="TYR_RECOMBINASE"/>
    <property type="match status" value="1"/>
</dbReference>
<evidence type="ECO:0000256" key="9">
    <source>
        <dbReference type="HAMAP-Rule" id="MF_01808"/>
    </source>
</evidence>
<evidence type="ECO:0000259" key="11">
    <source>
        <dbReference type="PROSITE" id="PS51900"/>
    </source>
</evidence>
<dbReference type="Pfam" id="PF00589">
    <property type="entry name" value="Phage_integrase"/>
    <property type="match status" value="1"/>
</dbReference>
<keyword evidence="7 9" id="KW-0233">DNA recombination</keyword>
<protein>
    <recommendedName>
        <fullName evidence="9">Tyrosine recombinase XerC</fullName>
    </recommendedName>
</protein>
<feature type="active site" evidence="9">
    <location>
        <position position="157"/>
    </location>
</feature>
<dbReference type="InterPro" id="IPR002104">
    <property type="entry name" value="Integrase_catalytic"/>
</dbReference>
<dbReference type="InterPro" id="IPR023009">
    <property type="entry name" value="Tyrosine_recombinase_XerC/XerD"/>
</dbReference>
<dbReference type="RefSeq" id="WP_142082106.1">
    <property type="nucleotide sequence ID" value="NZ_VFPV01000001.1"/>
</dbReference>
<keyword evidence="2 9" id="KW-0963">Cytoplasm</keyword>
<evidence type="ECO:0000256" key="3">
    <source>
        <dbReference type="ARBA" id="ARBA00022618"/>
    </source>
</evidence>
<evidence type="ECO:0000256" key="1">
    <source>
        <dbReference type="ARBA" id="ARBA00004496"/>
    </source>
</evidence>
<dbReference type="Gene3D" id="1.10.443.10">
    <property type="entry name" value="Intergrase catalytic core"/>
    <property type="match status" value="1"/>
</dbReference>
<dbReference type="GO" id="GO:0006313">
    <property type="term" value="P:DNA transposition"/>
    <property type="evidence" value="ECO:0007669"/>
    <property type="project" value="UniProtKB-UniRule"/>
</dbReference>
<name>A0A543LM40_9BURK</name>
<dbReference type="GO" id="GO:0007059">
    <property type="term" value="P:chromosome segregation"/>
    <property type="evidence" value="ECO:0007669"/>
    <property type="project" value="UniProtKB-UniRule"/>
</dbReference>
<feature type="active site" description="O-(3'-phospho-DNA)-tyrosine intermediate" evidence="9">
    <location>
        <position position="300"/>
    </location>
</feature>
<feature type="active site" evidence="9">
    <location>
        <position position="265"/>
    </location>
</feature>
<dbReference type="InterPro" id="IPR050090">
    <property type="entry name" value="Tyrosine_recombinase_XerCD"/>
</dbReference>
<dbReference type="GO" id="GO:0009037">
    <property type="term" value="F:tyrosine-based site-specific recombinase activity"/>
    <property type="evidence" value="ECO:0007669"/>
    <property type="project" value="UniProtKB-UniRule"/>
</dbReference>
<dbReference type="InterPro" id="IPR013762">
    <property type="entry name" value="Integrase-like_cat_sf"/>
</dbReference>
<comment type="function">
    <text evidence="9">Site-specific tyrosine recombinase, which acts by catalyzing the cutting and rejoining of the recombining DNA molecules. The XerC-XerD complex is essential to convert dimers of the bacterial chromosome into monomers to permit their segregation at cell division. It also contributes to the segregational stability of plasmids.</text>
</comment>
<proteinExistence type="inferred from homology"/>
<organism evidence="12 13">
    <name type="scientific">Acidovorax temperans</name>
    <dbReference type="NCBI Taxonomy" id="80878"/>
    <lineage>
        <taxon>Bacteria</taxon>
        <taxon>Pseudomonadati</taxon>
        <taxon>Pseudomonadota</taxon>
        <taxon>Betaproteobacteria</taxon>
        <taxon>Burkholderiales</taxon>
        <taxon>Comamonadaceae</taxon>
        <taxon>Acidovorax</taxon>
    </lineage>
</organism>
<evidence type="ECO:0000256" key="4">
    <source>
        <dbReference type="ARBA" id="ARBA00022829"/>
    </source>
</evidence>
<keyword evidence="5 9" id="KW-0229">DNA integration</keyword>
<evidence type="ECO:0000256" key="5">
    <source>
        <dbReference type="ARBA" id="ARBA00022908"/>
    </source>
</evidence>
<evidence type="ECO:0000313" key="13">
    <source>
        <dbReference type="Proteomes" id="UP000316993"/>
    </source>
</evidence>
<dbReference type="CDD" id="cd00798">
    <property type="entry name" value="INT_XerDC_C"/>
    <property type="match status" value="1"/>
</dbReference>
<feature type="domain" description="Tyr recombinase" evidence="10">
    <location>
        <begin position="115"/>
        <end position="313"/>
    </location>
</feature>
<sequence length="323" mass="35376">MPDALVALLPTDPHVLRYLEHVRVEKRLAARTLTLYTLDLEKLAQFAAGVNLPLLQLTSAHIRRFVAQMHSGGRSGRGIALILSGWRGFYTWAGRQGLVAHNPVQDVRAPKAPKPLPKALGVDDAVRLADYENTGADPWLEARDAAMVELLYGCGLRVGELVGLDAVASPQAEREGRGWVDLQAGEAHVFGKGSKRRSVPVGRAAVQALQAWLALRAQPFGASSARLDGALFVGQRGKRLTAQSVWLRLRQRSQLAGLTTPVHPHMLRHSFASHVLQSSSDLRAVQELLGHANITTTQVYTRLDFQHLAKVYDAAHPRARKKP</sequence>
<dbReference type="PANTHER" id="PTHR30349">
    <property type="entry name" value="PHAGE INTEGRASE-RELATED"/>
    <property type="match status" value="1"/>
</dbReference>
<dbReference type="AlphaFoldDB" id="A0A543LM40"/>
<keyword evidence="6 9" id="KW-0238">DNA-binding</keyword>
<dbReference type="Pfam" id="PF02899">
    <property type="entry name" value="Phage_int_SAM_1"/>
    <property type="match status" value="1"/>
</dbReference>
<dbReference type="HAMAP" id="MF_01808">
    <property type="entry name" value="Recomb_XerC_XerD"/>
    <property type="match status" value="1"/>
</dbReference>
<dbReference type="InterPro" id="IPR004107">
    <property type="entry name" value="Integrase_SAM-like_N"/>
</dbReference>
<keyword evidence="4 9" id="KW-0159">Chromosome partition</keyword>